<proteinExistence type="predicted"/>
<dbReference type="RefSeq" id="WP_263126917.1">
    <property type="nucleotide sequence ID" value="NZ_CP106856.1"/>
</dbReference>
<organism evidence="6 7">
    <name type="scientific">Arthrobacter koreensis</name>
    <dbReference type="NCBI Taxonomy" id="199136"/>
    <lineage>
        <taxon>Bacteria</taxon>
        <taxon>Bacillati</taxon>
        <taxon>Actinomycetota</taxon>
        <taxon>Actinomycetes</taxon>
        <taxon>Micrococcales</taxon>
        <taxon>Micrococcaceae</taxon>
        <taxon>Arthrobacter</taxon>
    </lineage>
</organism>
<keyword evidence="1" id="KW-0813">Transport</keyword>
<dbReference type="SUPFAM" id="SSF52540">
    <property type="entry name" value="P-loop containing nucleoside triphosphate hydrolases"/>
    <property type="match status" value="1"/>
</dbReference>
<sequence length="264" mass="27661">MRAGTAVAAGVSAERVRLVRSGRVLVDGVDCTLEPGTFTGLLGPNGAGKSTLLHVLAGVLDPDAGTVRLRDRPLPSTRARERARSIALVEQSLPGETSQRVREVAALGRTPHRSLLAGNSRRDLDVVENSLTAAGVLRLAERSYSTLSGGEQQRVQLARALAQEPEVLLLDEPTNHLDASAQLETLGLLEKLAAEGTAVAAALHDINHAAAACSHLIVLSGGRVVASGPAGSVLTPELIQRVYGVRAELLRHPLTGRPLIALAR</sequence>
<dbReference type="GO" id="GO:0005524">
    <property type="term" value="F:ATP binding"/>
    <property type="evidence" value="ECO:0007669"/>
    <property type="project" value="UniProtKB-KW"/>
</dbReference>
<gene>
    <name evidence="6" type="ORF">N9A08_09050</name>
</gene>
<keyword evidence="3 6" id="KW-0067">ATP-binding</keyword>
<dbReference type="PANTHER" id="PTHR42794">
    <property type="entry name" value="HEMIN IMPORT ATP-BINDING PROTEIN HMUV"/>
    <property type="match status" value="1"/>
</dbReference>
<feature type="domain" description="ABC transporter" evidence="5">
    <location>
        <begin position="11"/>
        <end position="246"/>
    </location>
</feature>
<reference evidence="6" key="1">
    <citation type="submission" date="2022-09" db="EMBL/GenBank/DDBJ databases">
        <authorList>
            <person name="Li D."/>
            <person name="Cheng J."/>
            <person name="Li Y."/>
        </authorList>
    </citation>
    <scope>NUCLEOTIDE SEQUENCE</scope>
    <source>
        <strain evidence="6">DL</strain>
    </source>
</reference>
<dbReference type="PROSITE" id="PS50893">
    <property type="entry name" value="ABC_TRANSPORTER_2"/>
    <property type="match status" value="1"/>
</dbReference>
<accession>A0ABY6FNR1</accession>
<name>A0ABY6FNR1_9MICC</name>
<evidence type="ECO:0000259" key="5">
    <source>
        <dbReference type="PROSITE" id="PS50893"/>
    </source>
</evidence>
<dbReference type="Pfam" id="PF00005">
    <property type="entry name" value="ABC_tran"/>
    <property type="match status" value="1"/>
</dbReference>
<dbReference type="Proteomes" id="UP001063368">
    <property type="component" value="Chromosome"/>
</dbReference>
<dbReference type="PROSITE" id="PS00211">
    <property type="entry name" value="ABC_TRANSPORTER_1"/>
    <property type="match status" value="1"/>
</dbReference>
<dbReference type="CDD" id="cd03214">
    <property type="entry name" value="ABC_Iron-Siderophores_B12_Hemin"/>
    <property type="match status" value="1"/>
</dbReference>
<dbReference type="PANTHER" id="PTHR42794:SF1">
    <property type="entry name" value="HEMIN IMPORT ATP-BINDING PROTEIN HMUV"/>
    <property type="match status" value="1"/>
</dbReference>
<dbReference type="EMBL" id="CP106856">
    <property type="protein sequence ID" value="UYB34806.1"/>
    <property type="molecule type" value="Genomic_DNA"/>
</dbReference>
<evidence type="ECO:0000313" key="6">
    <source>
        <dbReference type="EMBL" id="UYB34806.1"/>
    </source>
</evidence>
<dbReference type="InterPro" id="IPR027417">
    <property type="entry name" value="P-loop_NTPase"/>
</dbReference>
<keyword evidence="4" id="KW-1278">Translocase</keyword>
<evidence type="ECO:0000313" key="7">
    <source>
        <dbReference type="Proteomes" id="UP001063368"/>
    </source>
</evidence>
<keyword evidence="7" id="KW-1185">Reference proteome</keyword>
<dbReference type="Gene3D" id="3.40.50.300">
    <property type="entry name" value="P-loop containing nucleotide triphosphate hydrolases"/>
    <property type="match status" value="1"/>
</dbReference>
<dbReference type="SMART" id="SM00382">
    <property type="entry name" value="AAA"/>
    <property type="match status" value="1"/>
</dbReference>
<dbReference type="InterPro" id="IPR003439">
    <property type="entry name" value="ABC_transporter-like_ATP-bd"/>
</dbReference>
<evidence type="ECO:0000256" key="3">
    <source>
        <dbReference type="ARBA" id="ARBA00022840"/>
    </source>
</evidence>
<evidence type="ECO:0000256" key="4">
    <source>
        <dbReference type="ARBA" id="ARBA00022967"/>
    </source>
</evidence>
<dbReference type="InterPro" id="IPR003593">
    <property type="entry name" value="AAA+_ATPase"/>
</dbReference>
<protein>
    <submittedName>
        <fullName evidence="6">ATP-binding cassette domain-containing protein</fullName>
    </submittedName>
</protein>
<keyword evidence="2" id="KW-0547">Nucleotide-binding</keyword>
<evidence type="ECO:0000256" key="2">
    <source>
        <dbReference type="ARBA" id="ARBA00022741"/>
    </source>
</evidence>
<evidence type="ECO:0000256" key="1">
    <source>
        <dbReference type="ARBA" id="ARBA00022448"/>
    </source>
</evidence>
<dbReference type="InterPro" id="IPR017871">
    <property type="entry name" value="ABC_transporter-like_CS"/>
</dbReference>